<organism evidence="5 6">
    <name type="scientific">Sphenostylis stenocarpa</name>
    <dbReference type="NCBI Taxonomy" id="92480"/>
    <lineage>
        <taxon>Eukaryota</taxon>
        <taxon>Viridiplantae</taxon>
        <taxon>Streptophyta</taxon>
        <taxon>Embryophyta</taxon>
        <taxon>Tracheophyta</taxon>
        <taxon>Spermatophyta</taxon>
        <taxon>Magnoliopsida</taxon>
        <taxon>eudicotyledons</taxon>
        <taxon>Gunneridae</taxon>
        <taxon>Pentapetalae</taxon>
        <taxon>rosids</taxon>
        <taxon>fabids</taxon>
        <taxon>Fabales</taxon>
        <taxon>Fabaceae</taxon>
        <taxon>Papilionoideae</taxon>
        <taxon>50 kb inversion clade</taxon>
        <taxon>NPAAA clade</taxon>
        <taxon>indigoferoid/millettioid clade</taxon>
        <taxon>Phaseoleae</taxon>
        <taxon>Sphenostylis</taxon>
    </lineage>
</organism>
<dbReference type="InterPro" id="IPR055406">
    <property type="entry name" value="HEAT_Maestro"/>
</dbReference>
<dbReference type="Pfam" id="PF23221">
    <property type="entry name" value="HEAT_MROH2B_1st"/>
    <property type="match status" value="1"/>
</dbReference>
<evidence type="ECO:0008006" key="7">
    <source>
        <dbReference type="Google" id="ProtNLM"/>
    </source>
</evidence>
<dbReference type="InterPro" id="IPR011989">
    <property type="entry name" value="ARM-like"/>
</dbReference>
<dbReference type="Proteomes" id="UP001189624">
    <property type="component" value="Chromosome 1"/>
</dbReference>
<dbReference type="InterPro" id="IPR056282">
    <property type="entry name" value="MROH2B-like_N_HEAT"/>
</dbReference>
<feature type="domain" description="Maestro/Maestro-like HEAT-repeats" evidence="4">
    <location>
        <begin position="1583"/>
        <end position="1851"/>
    </location>
</feature>
<proteinExistence type="predicted"/>
<gene>
    <name evidence="5" type="ORF">AYBTSS11_LOCUS2910</name>
</gene>
<dbReference type="Pfam" id="PF23210">
    <property type="entry name" value="HEAT_Maestro_2"/>
    <property type="match status" value="2"/>
</dbReference>
<dbReference type="InterPro" id="IPR045206">
    <property type="entry name" value="Maestro_heat-like_prot"/>
</dbReference>
<dbReference type="PANTHER" id="PTHR23120:SF0">
    <property type="entry name" value="MAESTRO HEAT-LIKE REPEAT FAMILY MEMBER 1"/>
    <property type="match status" value="1"/>
</dbReference>
<dbReference type="Gramene" id="rna-AYBTSS11_LOCUS2910">
    <property type="protein sequence ID" value="CAJ1891262.1"/>
    <property type="gene ID" value="gene-AYBTSS11_LOCUS2910"/>
</dbReference>
<dbReference type="InterPro" id="IPR055408">
    <property type="entry name" value="HEAT_MROH2B-like"/>
</dbReference>
<dbReference type="Pfam" id="PF23227">
    <property type="entry name" value="HEAT_MROH2B_C"/>
    <property type="match status" value="1"/>
</dbReference>
<feature type="domain" description="MROH2B-like HEAT-repeats" evidence="2">
    <location>
        <begin position="831"/>
        <end position="1057"/>
    </location>
</feature>
<evidence type="ECO:0000259" key="3">
    <source>
        <dbReference type="Pfam" id="PF23221"/>
    </source>
</evidence>
<feature type="domain" description="MROH2B-like N-terminal HEAT-repeats" evidence="3">
    <location>
        <begin position="155"/>
        <end position="312"/>
    </location>
</feature>
<dbReference type="GO" id="GO:0005737">
    <property type="term" value="C:cytoplasm"/>
    <property type="evidence" value="ECO:0007669"/>
    <property type="project" value="TreeGrafter"/>
</dbReference>
<dbReference type="InterPro" id="IPR016024">
    <property type="entry name" value="ARM-type_fold"/>
</dbReference>
<evidence type="ECO:0000256" key="1">
    <source>
        <dbReference type="ARBA" id="ARBA00022737"/>
    </source>
</evidence>
<evidence type="ECO:0000313" key="5">
    <source>
        <dbReference type="EMBL" id="CAJ1891262.1"/>
    </source>
</evidence>
<dbReference type="SUPFAM" id="SSF48371">
    <property type="entry name" value="ARM repeat"/>
    <property type="match status" value="2"/>
</dbReference>
<reference evidence="5" key="1">
    <citation type="submission" date="2023-10" db="EMBL/GenBank/DDBJ databases">
        <authorList>
            <person name="Domelevo Entfellner J.-B."/>
        </authorList>
    </citation>
    <scope>NUCLEOTIDE SEQUENCE</scope>
</reference>
<name>A0AA86RQN8_9FABA</name>
<evidence type="ECO:0000313" key="6">
    <source>
        <dbReference type="Proteomes" id="UP001189624"/>
    </source>
</evidence>
<evidence type="ECO:0000259" key="4">
    <source>
        <dbReference type="Pfam" id="PF23227"/>
    </source>
</evidence>
<keyword evidence="1" id="KW-0677">Repeat</keyword>
<accession>A0AA86RQN8</accession>
<sequence length="1875" mass="208381">MASSSSIPASEAVQVLLSLLSDDSSSVREASMSSLKDIAALNPLLVLDCCAVVSRGGRRRFGNMAGVFQVMAFGVRALDERDVDSAFMAKLAKIATAELISSKLEGEQLDDYCNIQKLMRKELKRSYEYTRLIVPSHIFVITLFEMTVRMRLDKLLDRLTEEENNELNSDWQRAATSLLVAIGSHLPDLMMEEIFLHLSGTNSALQAMVQILAEFASTDPMQFIPRWKGVLSRILPILGNVRDMHRPIFANAFKCWCQASWQYSIDFPSHFPQDGDVMSFLNSAFELLLRVWAASRDLKVRVASVEALGQMVGLITRAQLKAALPRLIPTILDLYKKDQDIAFLATCSLHNLLNASLLSESGPPMLDFEISEASVAIEPQLDAPWNLLQFLKYCFAARFPTSSRYEDLTLVLSTLLPVVSINNDSKDQSDFSVGLKMYNEVQHCFLTVGFVYPDDLFLFLVTKCRLREEPLTFGALCILKHLLPRLSEAWHSKISLLVEAVKSLLEEQNLAVRKALSELIVVMASHCYLVGSPGELFIEYLVRHCAITDQNRSDLENTPNKRIEMKIGAVTSGELRAVCEKGLLLVTITIPEMEHILWPFLLRMIIPRTYTGAVATVKVLCISELWRHRSFSNDMLSECKTRPDIPTAEELLARLVVLLHNPLAREQLATQILTYPGFIGEEISSASRMIVLAFMYFVQVTIPKMKAYVSDTEDLKQDPSYQDTWDDMIINVSVIDLINILPSPPLVQLYKSLDVIQDADWVMSLGNVFAKHYELYASDDQHTALLHRTLLMLSIILVWGLVRSSVCSLFLLIWLLRTGEIWIWASAVLLCLGILLQKVNDRAYVHDKIDWMYKQANIAIPTNRLGLAKAMGLVAASHLDTVLDKLKDILDNVGQSILQRILSIFSDNFRTEESDDIHAALALMYGYAAKYAPSTVIEARINALVVELLSLMGTNMLSRLLNVRHPKAKQAVITAIDLLGNAVINASESGSPFPLKRRDQLLDYILTLMGRDDEDGFADYNDLLRTQALAISACTTLVSVEPKLTVETRNHVMKATLGFFAIPNDPVDVVNPLIDNLITLLCAILLTGGEDGRSRAELLMLILRQIDQFVCSPIEYQRKRGCLAVHEMLLKFRMICVSGYCALGCHGSCAHNKQMDRTLFGNFSKLPSVFVLPTREALCLGDRVIMYLPRCADPNSEVRKISAQILDLLFSISLSLPRPAGSSISAEDIELSYRALSSLEDVIAILRNDTSIDPSEVFNRIVSSLSILLTKEEMVATLIGCSVAICDKIKQTAEGAIQAVVEFVTKRGGELTEIDISRTTQSLISAVVHATDKHLRVETLGAISSLAENTSPKTVFDEVLATAGRDTITKDISRLRGGWPMQDAFYAFSQHMVLSVLFLEHVISVLSQIPILKGDVDRVEDSPVDGQTEDGKLQAAIFALTAFFRGGGKVGKRAVEQNYASVLSELTLQLGSCHGLTYSGQHEPLRNLLTAFQAFCECVGDLEMGKILARDGELSENERWISLIGDIAGCISIKRPKEVQNICLFLKNSLDRPQKYHREAAAAALSEFVRYSGGLGSLLEQMVEVLCRHVSDDSSTVRRLCLRGLVQIPLIHILKYTTQVLGVILALLDDSDESVQLTAVSCLLMILDSSLDDAVEPILLNLSIRLRNLQASMNAKMRATSFAVFGALSKYGIGALSEAFVEQVHAAIPRLVLHLHDEDFSVRSACRNTLKQVFPLMEIERLLAVLNTHSFLSDHRSDYEDFLRDIAKQFTQHLPSRVDSYMASSVQAFDAPWPIIQANAIYFCSSMLSLSDNQHILAVYHSQVFGMLVGKMSRSPDAVVRATCSAALGLLLKSSNLCSLVDSTSRNHDAESTKN</sequence>
<keyword evidence="6" id="KW-1185">Reference proteome</keyword>
<dbReference type="PANTHER" id="PTHR23120">
    <property type="entry name" value="MAESTRO-RELATED HEAT DOMAIN-CONTAINING"/>
    <property type="match status" value="1"/>
</dbReference>
<protein>
    <recommendedName>
        <fullName evidence="7">Protein SHOOT GRAVITROPISM 6</fullName>
    </recommendedName>
</protein>
<evidence type="ECO:0000259" key="2">
    <source>
        <dbReference type="Pfam" id="PF23210"/>
    </source>
</evidence>
<dbReference type="EMBL" id="OY731398">
    <property type="protein sequence ID" value="CAJ1891262.1"/>
    <property type="molecule type" value="Genomic_DNA"/>
</dbReference>
<dbReference type="Gene3D" id="1.25.10.10">
    <property type="entry name" value="Leucine-rich Repeat Variant"/>
    <property type="match status" value="3"/>
</dbReference>
<feature type="domain" description="MROH2B-like HEAT-repeats" evidence="2">
    <location>
        <begin position="410"/>
        <end position="790"/>
    </location>
</feature>